<name>A0A183PV49_9TREM</name>
<dbReference type="Pfam" id="PF20049">
    <property type="entry name" value="DUF6451"/>
    <property type="match status" value="1"/>
</dbReference>
<dbReference type="EMBL" id="UZAL01040108">
    <property type="protein sequence ID" value="VDP76530.1"/>
    <property type="molecule type" value="Genomic_DNA"/>
</dbReference>
<gene>
    <name evidence="1" type="ORF">SMTD_LOCUS18234</name>
</gene>
<dbReference type="InterPro" id="IPR045609">
    <property type="entry name" value="DUF6451"/>
</dbReference>
<dbReference type="PANTHER" id="PTHR47027:SF20">
    <property type="entry name" value="REVERSE TRANSCRIPTASE-LIKE PROTEIN WITH RNA-DIRECTED DNA POLYMERASE DOMAIN"/>
    <property type="match status" value="1"/>
</dbReference>
<evidence type="ECO:0000313" key="1">
    <source>
        <dbReference type="EMBL" id="VDP76530.1"/>
    </source>
</evidence>
<dbReference type="PANTHER" id="PTHR47027">
    <property type="entry name" value="REVERSE TRANSCRIPTASE DOMAIN-CONTAINING PROTEIN"/>
    <property type="match status" value="1"/>
</dbReference>
<reference evidence="1 2" key="1">
    <citation type="submission" date="2018-11" db="EMBL/GenBank/DDBJ databases">
        <authorList>
            <consortium name="Pathogen Informatics"/>
        </authorList>
    </citation>
    <scope>NUCLEOTIDE SEQUENCE [LARGE SCALE GENOMIC DNA]</scope>
    <source>
        <strain>Denwood</strain>
        <strain evidence="2">Zambia</strain>
    </source>
</reference>
<sequence>MTQLFCPNTATNVGEDGSVATVYEAVGLSIHKGKSEVLKYNTANTNQNTLDGEALEEAETYNYLSSIMDKRAGFDADVLARIGKARTGFLQLGNIWNSKQLPANIKVRIFDRNIETVLLYGAKTWSYYNHYQKITGIYKQLSMQDTPDPLARHYQQ</sequence>
<accession>A0A183PV49</accession>
<evidence type="ECO:0000313" key="2">
    <source>
        <dbReference type="Proteomes" id="UP000269396"/>
    </source>
</evidence>
<protein>
    <submittedName>
        <fullName evidence="1">Uncharacterized protein</fullName>
    </submittedName>
</protein>
<organism evidence="1 2">
    <name type="scientific">Schistosoma mattheei</name>
    <dbReference type="NCBI Taxonomy" id="31246"/>
    <lineage>
        <taxon>Eukaryota</taxon>
        <taxon>Metazoa</taxon>
        <taxon>Spiralia</taxon>
        <taxon>Lophotrochozoa</taxon>
        <taxon>Platyhelminthes</taxon>
        <taxon>Trematoda</taxon>
        <taxon>Digenea</taxon>
        <taxon>Strigeidida</taxon>
        <taxon>Schistosomatoidea</taxon>
        <taxon>Schistosomatidae</taxon>
        <taxon>Schistosoma</taxon>
    </lineage>
</organism>
<proteinExistence type="predicted"/>
<keyword evidence="2" id="KW-1185">Reference proteome</keyword>
<dbReference type="Proteomes" id="UP000269396">
    <property type="component" value="Unassembled WGS sequence"/>
</dbReference>
<dbReference type="STRING" id="31246.A0A183PV49"/>
<dbReference type="AlphaFoldDB" id="A0A183PV49"/>